<name>X1UAP0_9ZZZZ</name>
<evidence type="ECO:0000313" key="1">
    <source>
        <dbReference type="EMBL" id="GAJ14593.1"/>
    </source>
</evidence>
<proteinExistence type="predicted"/>
<dbReference type="EMBL" id="BARW01031262">
    <property type="protein sequence ID" value="GAJ14593.1"/>
    <property type="molecule type" value="Genomic_DNA"/>
</dbReference>
<dbReference type="AlphaFoldDB" id="X1UAP0"/>
<gene>
    <name evidence="1" type="ORF">S12H4_49771</name>
</gene>
<reference evidence="1" key="1">
    <citation type="journal article" date="2014" name="Front. Microbiol.">
        <title>High frequency of phylogenetically diverse reductive dehalogenase-homologous genes in deep subseafloor sedimentary metagenomes.</title>
        <authorList>
            <person name="Kawai M."/>
            <person name="Futagami T."/>
            <person name="Toyoda A."/>
            <person name="Takaki Y."/>
            <person name="Nishi S."/>
            <person name="Hori S."/>
            <person name="Arai W."/>
            <person name="Tsubouchi T."/>
            <person name="Morono Y."/>
            <person name="Uchiyama I."/>
            <person name="Ito T."/>
            <person name="Fujiyama A."/>
            <person name="Inagaki F."/>
            <person name="Takami H."/>
        </authorList>
    </citation>
    <scope>NUCLEOTIDE SEQUENCE</scope>
    <source>
        <strain evidence="1">Expedition CK06-06</strain>
    </source>
</reference>
<comment type="caution">
    <text evidence="1">The sequence shown here is derived from an EMBL/GenBank/DDBJ whole genome shotgun (WGS) entry which is preliminary data.</text>
</comment>
<organism evidence="1">
    <name type="scientific">marine sediment metagenome</name>
    <dbReference type="NCBI Taxonomy" id="412755"/>
    <lineage>
        <taxon>unclassified sequences</taxon>
        <taxon>metagenomes</taxon>
        <taxon>ecological metagenomes</taxon>
    </lineage>
</organism>
<protein>
    <submittedName>
        <fullName evidence="1">Uncharacterized protein</fullName>
    </submittedName>
</protein>
<sequence length="74" mass="8689">MTRIRWGDMKLYYVETFVYELANSLLPPRDPEPKEKVPVREAMVTPMAKDLIALFIRLGYTPEQSRLLYEALLT</sequence>
<feature type="non-terminal residue" evidence="1">
    <location>
        <position position="74"/>
    </location>
</feature>
<accession>X1UAP0</accession>